<dbReference type="InterPro" id="IPR036388">
    <property type="entry name" value="WH-like_DNA-bd_sf"/>
</dbReference>
<evidence type="ECO:0000256" key="3">
    <source>
        <dbReference type="ARBA" id="ARBA00023125"/>
    </source>
</evidence>
<dbReference type="Gene3D" id="1.10.10.10">
    <property type="entry name" value="Winged helix-like DNA-binding domain superfamily/Winged helix DNA-binding domain"/>
    <property type="match status" value="1"/>
</dbReference>
<dbReference type="GO" id="GO:0006351">
    <property type="term" value="P:DNA-templated transcription"/>
    <property type="evidence" value="ECO:0007669"/>
    <property type="project" value="TreeGrafter"/>
</dbReference>
<evidence type="ECO:0000313" key="6">
    <source>
        <dbReference type="EMBL" id="RJF81534.1"/>
    </source>
</evidence>
<accession>A0A418VWL6</accession>
<dbReference type="Gene3D" id="3.40.190.290">
    <property type="match status" value="1"/>
</dbReference>
<dbReference type="Proteomes" id="UP000283458">
    <property type="component" value="Unassembled WGS sequence"/>
</dbReference>
<dbReference type="Pfam" id="PF00126">
    <property type="entry name" value="HTH_1"/>
    <property type="match status" value="1"/>
</dbReference>
<dbReference type="PANTHER" id="PTHR30537">
    <property type="entry name" value="HTH-TYPE TRANSCRIPTIONAL REGULATOR"/>
    <property type="match status" value="1"/>
</dbReference>
<dbReference type="GO" id="GO:0043565">
    <property type="term" value="F:sequence-specific DNA binding"/>
    <property type="evidence" value="ECO:0007669"/>
    <property type="project" value="TreeGrafter"/>
</dbReference>
<organism evidence="6 7">
    <name type="scientific">Azospirillum cavernae</name>
    <dbReference type="NCBI Taxonomy" id="2320860"/>
    <lineage>
        <taxon>Bacteria</taxon>
        <taxon>Pseudomonadati</taxon>
        <taxon>Pseudomonadota</taxon>
        <taxon>Alphaproteobacteria</taxon>
        <taxon>Rhodospirillales</taxon>
        <taxon>Azospirillaceae</taxon>
        <taxon>Azospirillum</taxon>
    </lineage>
</organism>
<proteinExistence type="inferred from homology"/>
<evidence type="ECO:0000313" key="7">
    <source>
        <dbReference type="Proteomes" id="UP000283458"/>
    </source>
</evidence>
<keyword evidence="3" id="KW-0238">DNA-binding</keyword>
<dbReference type="InterPro" id="IPR005119">
    <property type="entry name" value="LysR_subst-bd"/>
</dbReference>
<dbReference type="AlphaFoldDB" id="A0A418VWL6"/>
<evidence type="ECO:0000256" key="4">
    <source>
        <dbReference type="ARBA" id="ARBA00023163"/>
    </source>
</evidence>
<keyword evidence="4" id="KW-0804">Transcription</keyword>
<dbReference type="GO" id="GO:0003700">
    <property type="term" value="F:DNA-binding transcription factor activity"/>
    <property type="evidence" value="ECO:0007669"/>
    <property type="project" value="InterPro"/>
</dbReference>
<dbReference type="PANTHER" id="PTHR30537:SF3">
    <property type="entry name" value="TRANSCRIPTIONAL REGULATORY PROTEIN"/>
    <property type="match status" value="1"/>
</dbReference>
<name>A0A418VWL6_9PROT</name>
<dbReference type="Pfam" id="PF03466">
    <property type="entry name" value="LysR_substrate"/>
    <property type="match status" value="1"/>
</dbReference>
<dbReference type="PROSITE" id="PS50931">
    <property type="entry name" value="HTH_LYSR"/>
    <property type="match status" value="1"/>
</dbReference>
<evidence type="ECO:0000256" key="1">
    <source>
        <dbReference type="ARBA" id="ARBA00009437"/>
    </source>
</evidence>
<dbReference type="SUPFAM" id="SSF53850">
    <property type="entry name" value="Periplasmic binding protein-like II"/>
    <property type="match status" value="1"/>
</dbReference>
<sequence>MNPEPPSWDLYRSFLAVLRDGSLSAAARSLGLTQPTLARHVAALEEAVGGALFVRSPRGLEPTDAALALKPQAESLEATAAALWRTASGLGDAVRGPVRVTASEIVGARVLPPILAHLRARHPELVIELVLSNSLDNLLQRDADVAVRMVEPDQQALVVRKIGSIALGLHAHREYLERQGAPEELADLARHSVIGFDRPSPAIRAMAQRVPGFLETPFALRTDSDLAQLAAIEAGFGVGICQIPLARRNSGLVRLLPDSLELSMGVWVAMHEDLRSTPRCRAVFDGLVQGLSAYVAEVPPAGA</sequence>
<evidence type="ECO:0000259" key="5">
    <source>
        <dbReference type="PROSITE" id="PS50931"/>
    </source>
</evidence>
<dbReference type="PRINTS" id="PR00039">
    <property type="entry name" value="HTHLYSR"/>
</dbReference>
<gene>
    <name evidence="6" type="ORF">D3877_15415</name>
</gene>
<dbReference type="InterPro" id="IPR000847">
    <property type="entry name" value="LysR_HTH_N"/>
</dbReference>
<comment type="caution">
    <text evidence="6">The sequence shown here is derived from an EMBL/GenBank/DDBJ whole genome shotgun (WGS) entry which is preliminary data.</text>
</comment>
<dbReference type="InterPro" id="IPR036390">
    <property type="entry name" value="WH_DNA-bd_sf"/>
</dbReference>
<dbReference type="OrthoDB" id="7333438at2"/>
<keyword evidence="7" id="KW-1185">Reference proteome</keyword>
<keyword evidence="2" id="KW-0805">Transcription regulation</keyword>
<protein>
    <submittedName>
        <fullName evidence="6">LysR family transcriptional regulator</fullName>
    </submittedName>
</protein>
<reference evidence="6 7" key="1">
    <citation type="submission" date="2018-09" db="EMBL/GenBank/DDBJ databases">
        <authorList>
            <person name="Zhu H."/>
        </authorList>
    </citation>
    <scope>NUCLEOTIDE SEQUENCE [LARGE SCALE GENOMIC DNA]</scope>
    <source>
        <strain evidence="6 7">K2W22B-5</strain>
    </source>
</reference>
<dbReference type="InterPro" id="IPR058163">
    <property type="entry name" value="LysR-type_TF_proteobact-type"/>
</dbReference>
<dbReference type="SUPFAM" id="SSF46785">
    <property type="entry name" value="Winged helix' DNA-binding domain"/>
    <property type="match status" value="1"/>
</dbReference>
<feature type="domain" description="HTH lysR-type" evidence="5">
    <location>
        <begin position="6"/>
        <end position="63"/>
    </location>
</feature>
<comment type="similarity">
    <text evidence="1">Belongs to the LysR transcriptional regulatory family.</text>
</comment>
<dbReference type="EMBL" id="QYUL01000002">
    <property type="protein sequence ID" value="RJF81534.1"/>
    <property type="molecule type" value="Genomic_DNA"/>
</dbReference>
<evidence type="ECO:0000256" key="2">
    <source>
        <dbReference type="ARBA" id="ARBA00023015"/>
    </source>
</evidence>